<dbReference type="Pfam" id="PF03544">
    <property type="entry name" value="TonB_C"/>
    <property type="match status" value="1"/>
</dbReference>
<keyword evidence="3 5" id="KW-1133">Transmembrane helix</keyword>
<evidence type="ECO:0000313" key="8">
    <source>
        <dbReference type="Proteomes" id="UP000442694"/>
    </source>
</evidence>
<dbReference type="Proteomes" id="UP000442694">
    <property type="component" value="Unassembled WGS sequence"/>
</dbReference>
<reference evidence="7 8" key="1">
    <citation type="submission" date="2019-10" db="EMBL/GenBank/DDBJ databases">
        <title>New genus of Silvanigrellaceae.</title>
        <authorList>
            <person name="Pitt A."/>
            <person name="Hahn M.W."/>
        </authorList>
    </citation>
    <scope>NUCLEOTIDE SEQUENCE [LARGE SCALE GENOMIC DNA]</scope>
    <source>
        <strain evidence="7 8">33A1-SZDP</strain>
    </source>
</reference>
<evidence type="ECO:0000313" key="7">
    <source>
        <dbReference type="EMBL" id="KAB8033413.1"/>
    </source>
</evidence>
<dbReference type="EMBL" id="WFLN01000004">
    <property type="protein sequence ID" value="KAB8033413.1"/>
    <property type="molecule type" value="Genomic_DNA"/>
</dbReference>
<accession>A0A833N302</accession>
<sequence>MENLLYFDKDTKEVKFYIVLCYSIFFHILLVILINFLTPNPVDITDLRVTTNTVQISSKTPNSNKQSLLKHRDKVQPTKEFVKSIGKPSPAPKEIPAEKVSTAQKMQEAVTPSGQSTNDSKEFFSAESTVDKTAQCTLPEINITDDAANAGITSGSVIIEVQINSVGKVIEAKLIKGTGYKIDQVALAAAKELDCKPAWREKHSVGVIKRITWMIVP</sequence>
<dbReference type="GO" id="GO:0016020">
    <property type="term" value="C:membrane"/>
    <property type="evidence" value="ECO:0007669"/>
    <property type="project" value="UniProtKB-SubCell"/>
</dbReference>
<comment type="caution">
    <text evidence="7">The sequence shown here is derived from an EMBL/GenBank/DDBJ whole genome shotgun (WGS) entry which is preliminary data.</text>
</comment>
<protein>
    <submittedName>
        <fullName evidence="7">TonB family protein</fullName>
    </submittedName>
</protein>
<evidence type="ECO:0000256" key="1">
    <source>
        <dbReference type="ARBA" id="ARBA00004167"/>
    </source>
</evidence>
<comment type="subcellular location">
    <subcellularLocation>
        <location evidence="1">Membrane</location>
        <topology evidence="1">Single-pass membrane protein</topology>
    </subcellularLocation>
</comment>
<dbReference type="NCBIfam" id="TIGR01352">
    <property type="entry name" value="tonB_Cterm"/>
    <property type="match status" value="1"/>
</dbReference>
<keyword evidence="4 5" id="KW-0472">Membrane</keyword>
<keyword evidence="8" id="KW-1185">Reference proteome</keyword>
<feature type="transmembrane region" description="Helical" evidence="5">
    <location>
        <begin position="16"/>
        <end position="38"/>
    </location>
</feature>
<evidence type="ECO:0000259" key="6">
    <source>
        <dbReference type="Pfam" id="PF03544"/>
    </source>
</evidence>
<dbReference type="SUPFAM" id="SSF74653">
    <property type="entry name" value="TolA/TonB C-terminal domain"/>
    <property type="match status" value="1"/>
</dbReference>
<feature type="domain" description="TonB C-terminal" evidence="6">
    <location>
        <begin position="153"/>
        <end position="209"/>
    </location>
</feature>
<dbReference type="GO" id="GO:0055085">
    <property type="term" value="P:transmembrane transport"/>
    <property type="evidence" value="ECO:0007669"/>
    <property type="project" value="InterPro"/>
</dbReference>
<evidence type="ECO:0000256" key="2">
    <source>
        <dbReference type="ARBA" id="ARBA00022692"/>
    </source>
</evidence>
<name>A0A833N302_9BACT</name>
<dbReference type="Gene3D" id="3.30.1150.10">
    <property type="match status" value="1"/>
</dbReference>
<evidence type="ECO:0000256" key="5">
    <source>
        <dbReference type="SAM" id="Phobius"/>
    </source>
</evidence>
<proteinExistence type="predicted"/>
<evidence type="ECO:0000256" key="4">
    <source>
        <dbReference type="ARBA" id="ARBA00023136"/>
    </source>
</evidence>
<organism evidence="7 8">
    <name type="scientific">Fluviispira multicolorata</name>
    <dbReference type="NCBI Taxonomy" id="2654512"/>
    <lineage>
        <taxon>Bacteria</taxon>
        <taxon>Pseudomonadati</taxon>
        <taxon>Bdellovibrionota</taxon>
        <taxon>Oligoflexia</taxon>
        <taxon>Silvanigrellales</taxon>
        <taxon>Silvanigrellaceae</taxon>
        <taxon>Fluviispira</taxon>
    </lineage>
</organism>
<dbReference type="InterPro" id="IPR006260">
    <property type="entry name" value="TonB/TolA_C"/>
</dbReference>
<dbReference type="InterPro" id="IPR037682">
    <property type="entry name" value="TonB_C"/>
</dbReference>
<keyword evidence="2 5" id="KW-0812">Transmembrane</keyword>
<gene>
    <name evidence="7" type="ORF">GCL57_01550</name>
</gene>
<evidence type="ECO:0000256" key="3">
    <source>
        <dbReference type="ARBA" id="ARBA00022989"/>
    </source>
</evidence>
<dbReference type="AlphaFoldDB" id="A0A833N302"/>
<dbReference type="RefSeq" id="WP_152211499.1">
    <property type="nucleotide sequence ID" value="NZ_WFLN01000004.1"/>
</dbReference>